<name>A0A9W9Q3W3_PENBR</name>
<organism evidence="1 2">
    <name type="scientific">Penicillium brevicompactum</name>
    <dbReference type="NCBI Taxonomy" id="5074"/>
    <lineage>
        <taxon>Eukaryota</taxon>
        <taxon>Fungi</taxon>
        <taxon>Dikarya</taxon>
        <taxon>Ascomycota</taxon>
        <taxon>Pezizomycotina</taxon>
        <taxon>Eurotiomycetes</taxon>
        <taxon>Eurotiomycetidae</taxon>
        <taxon>Eurotiales</taxon>
        <taxon>Aspergillaceae</taxon>
        <taxon>Penicillium</taxon>
    </lineage>
</organism>
<protein>
    <submittedName>
        <fullName evidence="1">Uncharacterized protein</fullName>
    </submittedName>
</protein>
<dbReference type="EMBL" id="JAPZBQ010000006">
    <property type="protein sequence ID" value="KAJ5323063.1"/>
    <property type="molecule type" value="Genomic_DNA"/>
</dbReference>
<dbReference type="AlphaFoldDB" id="A0A9W9Q3W3"/>
<comment type="caution">
    <text evidence="1">The sequence shown here is derived from an EMBL/GenBank/DDBJ whole genome shotgun (WGS) entry which is preliminary data.</text>
</comment>
<proteinExistence type="predicted"/>
<gene>
    <name evidence="1" type="ORF">N7452_011352</name>
</gene>
<evidence type="ECO:0000313" key="1">
    <source>
        <dbReference type="EMBL" id="KAJ5323063.1"/>
    </source>
</evidence>
<accession>A0A9W9Q3W3</accession>
<dbReference type="Proteomes" id="UP001147695">
    <property type="component" value="Unassembled WGS sequence"/>
</dbReference>
<reference evidence="1" key="2">
    <citation type="journal article" date="2023" name="IMA Fungus">
        <title>Comparative genomic study of the Penicillium genus elucidates a diverse pangenome and 15 lateral gene transfer events.</title>
        <authorList>
            <person name="Petersen C."/>
            <person name="Sorensen T."/>
            <person name="Nielsen M.R."/>
            <person name="Sondergaard T.E."/>
            <person name="Sorensen J.L."/>
            <person name="Fitzpatrick D.A."/>
            <person name="Frisvad J.C."/>
            <person name="Nielsen K.L."/>
        </authorList>
    </citation>
    <scope>NUCLEOTIDE SEQUENCE</scope>
    <source>
        <strain evidence="1">IBT 35673</strain>
    </source>
</reference>
<reference evidence="1" key="1">
    <citation type="submission" date="2022-12" db="EMBL/GenBank/DDBJ databases">
        <authorList>
            <person name="Petersen C."/>
        </authorList>
    </citation>
    <scope>NUCLEOTIDE SEQUENCE</scope>
    <source>
        <strain evidence="1">IBT 35673</strain>
    </source>
</reference>
<evidence type="ECO:0000313" key="2">
    <source>
        <dbReference type="Proteomes" id="UP001147695"/>
    </source>
</evidence>
<sequence>MVGGDGAPALRLAAVGTNLRNPVCDWHDTEGKWTMPRLAKATRSIVDFDAGKAFNAFDTLETC</sequence>